<name>A0A1Y3B4D5_EURMA</name>
<reference evidence="1 2" key="1">
    <citation type="submission" date="2017-03" db="EMBL/GenBank/DDBJ databases">
        <title>Genome Survey of Euroglyphus maynei.</title>
        <authorList>
            <person name="Arlian L.G."/>
            <person name="Morgan M.S."/>
            <person name="Rider S.D."/>
        </authorList>
    </citation>
    <scope>NUCLEOTIDE SEQUENCE [LARGE SCALE GENOMIC DNA]</scope>
    <source>
        <strain evidence="1">Arlian Lab</strain>
        <tissue evidence="1">Whole body</tissue>
    </source>
</reference>
<evidence type="ECO:0000313" key="2">
    <source>
        <dbReference type="Proteomes" id="UP000194236"/>
    </source>
</evidence>
<gene>
    <name evidence="1" type="ORF">BLA29_014538</name>
</gene>
<sequence length="31" mass="3347">MQSEMIPDSSLSASSAFEMLHVGPQNARLVI</sequence>
<dbReference type="OrthoDB" id="6071166at2759"/>
<organism evidence="1 2">
    <name type="scientific">Euroglyphus maynei</name>
    <name type="common">Mayne's house dust mite</name>
    <dbReference type="NCBI Taxonomy" id="6958"/>
    <lineage>
        <taxon>Eukaryota</taxon>
        <taxon>Metazoa</taxon>
        <taxon>Ecdysozoa</taxon>
        <taxon>Arthropoda</taxon>
        <taxon>Chelicerata</taxon>
        <taxon>Arachnida</taxon>
        <taxon>Acari</taxon>
        <taxon>Acariformes</taxon>
        <taxon>Sarcoptiformes</taxon>
        <taxon>Astigmata</taxon>
        <taxon>Psoroptidia</taxon>
        <taxon>Analgoidea</taxon>
        <taxon>Pyroglyphidae</taxon>
        <taxon>Pyroglyphinae</taxon>
        <taxon>Euroglyphus</taxon>
    </lineage>
</organism>
<proteinExistence type="predicted"/>
<dbReference type="AlphaFoldDB" id="A0A1Y3B4D5"/>
<protein>
    <submittedName>
        <fullName evidence="1">Uncharacterized protein</fullName>
    </submittedName>
</protein>
<keyword evidence="2" id="KW-1185">Reference proteome</keyword>
<dbReference type="EMBL" id="MUJZ01046999">
    <property type="protein sequence ID" value="OTF74456.1"/>
    <property type="molecule type" value="Genomic_DNA"/>
</dbReference>
<accession>A0A1Y3B4D5</accession>
<comment type="caution">
    <text evidence="1">The sequence shown here is derived from an EMBL/GenBank/DDBJ whole genome shotgun (WGS) entry which is preliminary data.</text>
</comment>
<dbReference type="Proteomes" id="UP000194236">
    <property type="component" value="Unassembled WGS sequence"/>
</dbReference>
<evidence type="ECO:0000313" key="1">
    <source>
        <dbReference type="EMBL" id="OTF74456.1"/>
    </source>
</evidence>